<dbReference type="OrthoDB" id="68090at2759"/>
<gene>
    <name evidence="2" type="ORF">CYLTODRAFT_416761</name>
</gene>
<feature type="region of interest" description="Disordered" evidence="1">
    <location>
        <begin position="1"/>
        <end position="28"/>
    </location>
</feature>
<keyword evidence="3" id="KW-1185">Reference proteome</keyword>
<dbReference type="STRING" id="1314674.A0A0D7BT92"/>
<dbReference type="AlphaFoldDB" id="A0A0D7BT92"/>
<protein>
    <submittedName>
        <fullName evidence="2">Uncharacterized protein</fullName>
    </submittedName>
</protein>
<feature type="compositionally biased region" description="Low complexity" evidence="1">
    <location>
        <begin position="9"/>
        <end position="19"/>
    </location>
</feature>
<accession>A0A0D7BT92</accession>
<reference evidence="2 3" key="1">
    <citation type="journal article" date="2015" name="Fungal Genet. Biol.">
        <title>Evolution of novel wood decay mechanisms in Agaricales revealed by the genome sequences of Fistulina hepatica and Cylindrobasidium torrendii.</title>
        <authorList>
            <person name="Floudas D."/>
            <person name="Held B.W."/>
            <person name="Riley R."/>
            <person name="Nagy L.G."/>
            <person name="Koehler G."/>
            <person name="Ransdell A.S."/>
            <person name="Younus H."/>
            <person name="Chow J."/>
            <person name="Chiniquy J."/>
            <person name="Lipzen A."/>
            <person name="Tritt A."/>
            <person name="Sun H."/>
            <person name="Haridas S."/>
            <person name="LaButti K."/>
            <person name="Ohm R.A."/>
            <person name="Kues U."/>
            <person name="Blanchette R.A."/>
            <person name="Grigoriev I.V."/>
            <person name="Minto R.E."/>
            <person name="Hibbett D.S."/>
        </authorList>
    </citation>
    <scope>NUCLEOTIDE SEQUENCE [LARGE SCALE GENOMIC DNA]</scope>
    <source>
        <strain evidence="2 3">FP15055 ss-10</strain>
    </source>
</reference>
<name>A0A0D7BT92_9AGAR</name>
<feature type="region of interest" description="Disordered" evidence="1">
    <location>
        <begin position="134"/>
        <end position="153"/>
    </location>
</feature>
<evidence type="ECO:0000256" key="1">
    <source>
        <dbReference type="SAM" id="MobiDB-lite"/>
    </source>
</evidence>
<sequence length="269" mass="30270">MSSPPTSPTSPRRAPATTTGFLPRPKALPKPVHLLSLDGLQERYEKNQAFLRAPGAASPQYIVAIHNEQAAIMGRRNYLLGSDMDEINGNLSRTTIKDEQSMDVDAEAPEEKTMSRTVATKMRVLARKYGVKQGMQETSHATEKDGHASKSSASKTKVAIMNFAEAEELEEYTVRQDMERRRKVEAKQDKLREINYAQLSEKERQARIYAFMNVKATDSDIEDDSDDEDPAKWFQDSDDEADKHGPNFESLDDHHNEYTQHAISIAPDA</sequence>
<organism evidence="2 3">
    <name type="scientific">Cylindrobasidium torrendii FP15055 ss-10</name>
    <dbReference type="NCBI Taxonomy" id="1314674"/>
    <lineage>
        <taxon>Eukaryota</taxon>
        <taxon>Fungi</taxon>
        <taxon>Dikarya</taxon>
        <taxon>Basidiomycota</taxon>
        <taxon>Agaricomycotina</taxon>
        <taxon>Agaricomycetes</taxon>
        <taxon>Agaricomycetidae</taxon>
        <taxon>Agaricales</taxon>
        <taxon>Marasmiineae</taxon>
        <taxon>Physalacriaceae</taxon>
        <taxon>Cylindrobasidium</taxon>
    </lineage>
</organism>
<evidence type="ECO:0000313" key="2">
    <source>
        <dbReference type="EMBL" id="KIY73733.1"/>
    </source>
</evidence>
<feature type="region of interest" description="Disordered" evidence="1">
    <location>
        <begin position="216"/>
        <end position="269"/>
    </location>
</feature>
<proteinExistence type="predicted"/>
<dbReference type="EMBL" id="KN880434">
    <property type="protein sequence ID" value="KIY73733.1"/>
    <property type="molecule type" value="Genomic_DNA"/>
</dbReference>
<feature type="compositionally biased region" description="Acidic residues" evidence="1">
    <location>
        <begin position="219"/>
        <end position="229"/>
    </location>
</feature>
<evidence type="ECO:0000313" key="3">
    <source>
        <dbReference type="Proteomes" id="UP000054007"/>
    </source>
</evidence>
<dbReference type="Proteomes" id="UP000054007">
    <property type="component" value="Unassembled WGS sequence"/>
</dbReference>
<feature type="compositionally biased region" description="Basic and acidic residues" evidence="1">
    <location>
        <begin position="241"/>
        <end position="258"/>
    </location>
</feature>